<feature type="region of interest" description="Disordered" evidence="1">
    <location>
        <begin position="140"/>
        <end position="184"/>
    </location>
</feature>
<name>A0A388L9T3_CHABU</name>
<dbReference type="Gramene" id="GBG79046">
    <property type="protein sequence ID" value="GBG79046"/>
    <property type="gene ID" value="CBR_g28760"/>
</dbReference>
<gene>
    <name evidence="2" type="ORF">CBR_g28760</name>
</gene>
<feature type="compositionally biased region" description="Basic and acidic residues" evidence="1">
    <location>
        <begin position="145"/>
        <end position="182"/>
    </location>
</feature>
<sequence length="558" mass="63122">MGFINHTDLKLDKDVRAAIPEDWKWATFRERLSRAFACDDIFYSIEDLKEMKKEEGETLVAFARRFETASEPLIENGFLGEIERCGIFIGTLPIKRREFVMENTPTKRLSFAQTKALALQTKGLDAKAYLHGVLEKLGKGLPGSHSEKQFGDEDGREFMPPDKSKVSRDSGEWKGGNRDNWKKNNGKTQEVVRGEIWMPGIRFEENRYTEENEGVDILSRASTETDIDIETRTAEEPEQGKFWVSSVRFEEDPDPNDSLTVGVSNIRFESCEEDSDAALVCAKKVSEESDENRADHTNFEFKVSPRGEGPKVIKETWVDQTMTEEMIPIIEECERLKKTGDTHSKGAGDSDISYELTPAFKSVERDISYELDQLSETIEPNVSYELAQLFGTIEHDDDYDLAQLFEASKPDMDYGLTQLFETIDTYEIDVENFLKTTRSRNQAAAKDVEGSGMDQCKSLRKCDVVSIGGEFVEDCLGSQENDNPLAFDQEEEERTVMEVKFLVNTDSPKNMSMRIMKMSGLEELLEAEKPPVDVRRFEDRGLVGTGNSVAGSGIVVEK</sequence>
<keyword evidence="3" id="KW-1185">Reference proteome</keyword>
<comment type="caution">
    <text evidence="2">The sequence shown here is derived from an EMBL/GenBank/DDBJ whole genome shotgun (WGS) entry which is preliminary data.</text>
</comment>
<evidence type="ECO:0000313" key="3">
    <source>
        <dbReference type="Proteomes" id="UP000265515"/>
    </source>
</evidence>
<accession>A0A388L9T3</accession>
<evidence type="ECO:0008006" key="4">
    <source>
        <dbReference type="Google" id="ProtNLM"/>
    </source>
</evidence>
<evidence type="ECO:0000256" key="1">
    <source>
        <dbReference type="SAM" id="MobiDB-lite"/>
    </source>
</evidence>
<organism evidence="2 3">
    <name type="scientific">Chara braunii</name>
    <name type="common">Braun's stonewort</name>
    <dbReference type="NCBI Taxonomy" id="69332"/>
    <lineage>
        <taxon>Eukaryota</taxon>
        <taxon>Viridiplantae</taxon>
        <taxon>Streptophyta</taxon>
        <taxon>Charophyceae</taxon>
        <taxon>Charales</taxon>
        <taxon>Characeae</taxon>
        <taxon>Chara</taxon>
    </lineage>
</organism>
<reference evidence="2 3" key="1">
    <citation type="journal article" date="2018" name="Cell">
        <title>The Chara Genome: Secondary Complexity and Implications for Plant Terrestrialization.</title>
        <authorList>
            <person name="Nishiyama T."/>
            <person name="Sakayama H."/>
            <person name="Vries J.D."/>
            <person name="Buschmann H."/>
            <person name="Saint-Marcoux D."/>
            <person name="Ullrich K.K."/>
            <person name="Haas F.B."/>
            <person name="Vanderstraeten L."/>
            <person name="Becker D."/>
            <person name="Lang D."/>
            <person name="Vosolsobe S."/>
            <person name="Rombauts S."/>
            <person name="Wilhelmsson P.K.I."/>
            <person name="Janitza P."/>
            <person name="Kern R."/>
            <person name="Heyl A."/>
            <person name="Rumpler F."/>
            <person name="Villalobos L.I.A.C."/>
            <person name="Clay J.M."/>
            <person name="Skokan R."/>
            <person name="Toyoda A."/>
            <person name="Suzuki Y."/>
            <person name="Kagoshima H."/>
            <person name="Schijlen E."/>
            <person name="Tajeshwar N."/>
            <person name="Catarino B."/>
            <person name="Hetherington A.J."/>
            <person name="Saltykova A."/>
            <person name="Bonnot C."/>
            <person name="Breuninger H."/>
            <person name="Symeonidi A."/>
            <person name="Radhakrishnan G.V."/>
            <person name="Van Nieuwerburgh F."/>
            <person name="Deforce D."/>
            <person name="Chang C."/>
            <person name="Karol K.G."/>
            <person name="Hedrich R."/>
            <person name="Ulvskov P."/>
            <person name="Glockner G."/>
            <person name="Delwiche C.F."/>
            <person name="Petrasek J."/>
            <person name="Van de Peer Y."/>
            <person name="Friml J."/>
            <person name="Beilby M."/>
            <person name="Dolan L."/>
            <person name="Kohara Y."/>
            <person name="Sugano S."/>
            <person name="Fujiyama A."/>
            <person name="Delaux P.-M."/>
            <person name="Quint M."/>
            <person name="TheiBen G."/>
            <person name="Hagemann M."/>
            <person name="Harholt J."/>
            <person name="Dunand C."/>
            <person name="Zachgo S."/>
            <person name="Langdale J."/>
            <person name="Maumus F."/>
            <person name="Straeten D.V.D."/>
            <person name="Gould S.B."/>
            <person name="Rensing S.A."/>
        </authorList>
    </citation>
    <scope>NUCLEOTIDE SEQUENCE [LARGE SCALE GENOMIC DNA]</scope>
    <source>
        <strain evidence="2 3">S276</strain>
    </source>
</reference>
<protein>
    <recommendedName>
        <fullName evidence="4">Retrotransposon gag domain-containing protein</fullName>
    </recommendedName>
</protein>
<dbReference type="EMBL" id="BFEA01000310">
    <property type="protein sequence ID" value="GBG79046.1"/>
    <property type="molecule type" value="Genomic_DNA"/>
</dbReference>
<dbReference type="AlphaFoldDB" id="A0A388L9T3"/>
<dbReference type="Proteomes" id="UP000265515">
    <property type="component" value="Unassembled WGS sequence"/>
</dbReference>
<proteinExistence type="predicted"/>
<evidence type="ECO:0000313" key="2">
    <source>
        <dbReference type="EMBL" id="GBG79046.1"/>
    </source>
</evidence>